<sequence>MIDNAGSLYIVNDRLIEQRELSGADITDSVVYEVIRIIDLAPLFFEDHYMRLKNSLAILGKELEFTKQQMAYSIQKLVKANSLVSCNVKIVIFYEGDVQNCLAYISKSYYPSNEEVSRGVGVALFNWERKNPNVKLLSAEYKRAVSEKFAEGNYFELLLVNSAGKITEGSKSNVFFVKGTKVFTAPGECILKGVTREYIINVCIKLGLDLVETLIDVDLLDKMEGVFISGTSIKVLPVSGIDGIKYSSGTHPTVVLIRDQFDRLINEHVEKSRQKWTPAL</sequence>
<accession>A0A369B6K5</accession>
<dbReference type="AlphaFoldDB" id="A0A369B6K5"/>
<comment type="caution">
    <text evidence="6">The sequence shown here is derived from an EMBL/GenBank/DDBJ whole genome shotgun (WGS) entry which is preliminary data.</text>
</comment>
<evidence type="ECO:0000313" key="7">
    <source>
        <dbReference type="Proteomes" id="UP000253034"/>
    </source>
</evidence>
<proteinExistence type="inferred from homology"/>
<organism evidence="6 7">
    <name type="scientific">Anaerobacterium chartisolvens</name>
    <dbReference type="NCBI Taxonomy" id="1297424"/>
    <lineage>
        <taxon>Bacteria</taxon>
        <taxon>Bacillati</taxon>
        <taxon>Bacillota</taxon>
        <taxon>Clostridia</taxon>
        <taxon>Eubacteriales</taxon>
        <taxon>Oscillospiraceae</taxon>
        <taxon>Anaerobacterium</taxon>
    </lineage>
</organism>
<dbReference type="PANTHER" id="PTHR42743">
    <property type="entry name" value="AMINO-ACID AMINOTRANSFERASE"/>
    <property type="match status" value="1"/>
</dbReference>
<keyword evidence="7" id="KW-1185">Reference proteome</keyword>
<evidence type="ECO:0000256" key="1">
    <source>
        <dbReference type="ARBA" id="ARBA00001933"/>
    </source>
</evidence>
<evidence type="ECO:0000256" key="4">
    <source>
        <dbReference type="RuleBase" id="RU004106"/>
    </source>
</evidence>
<evidence type="ECO:0000313" key="6">
    <source>
        <dbReference type="EMBL" id="RCX17143.1"/>
    </source>
</evidence>
<dbReference type="Gene3D" id="3.30.470.10">
    <property type="match status" value="1"/>
</dbReference>
<dbReference type="Gene3D" id="3.20.10.10">
    <property type="entry name" value="D-amino Acid Aminotransferase, subunit A, domain 2"/>
    <property type="match status" value="1"/>
</dbReference>
<name>A0A369B6K5_9FIRM</name>
<dbReference type="InterPro" id="IPR036038">
    <property type="entry name" value="Aminotransferase-like"/>
</dbReference>
<dbReference type="InterPro" id="IPR001544">
    <property type="entry name" value="Aminotrans_IV"/>
</dbReference>
<protein>
    <submittedName>
        <fullName evidence="6">Branched-chain amino acid aminotransferase</fullName>
    </submittedName>
</protein>
<evidence type="ECO:0000256" key="3">
    <source>
        <dbReference type="ARBA" id="ARBA00022898"/>
    </source>
</evidence>
<dbReference type="CDD" id="cd00449">
    <property type="entry name" value="PLPDE_IV"/>
    <property type="match status" value="1"/>
</dbReference>
<dbReference type="Pfam" id="PF01063">
    <property type="entry name" value="Aminotran_4"/>
    <property type="match status" value="1"/>
</dbReference>
<dbReference type="PANTHER" id="PTHR42743:SF11">
    <property type="entry name" value="AMINODEOXYCHORISMATE LYASE"/>
    <property type="match status" value="1"/>
</dbReference>
<gene>
    <name evidence="6" type="ORF">DFR58_10836</name>
</gene>
<dbReference type="PROSITE" id="PS00770">
    <property type="entry name" value="AA_TRANSFER_CLASS_4"/>
    <property type="match status" value="1"/>
</dbReference>
<keyword evidence="6" id="KW-0032">Aminotransferase</keyword>
<dbReference type="GO" id="GO:0005829">
    <property type="term" value="C:cytosol"/>
    <property type="evidence" value="ECO:0007669"/>
    <property type="project" value="TreeGrafter"/>
</dbReference>
<dbReference type="GO" id="GO:0046394">
    <property type="term" value="P:carboxylic acid biosynthetic process"/>
    <property type="evidence" value="ECO:0007669"/>
    <property type="project" value="UniProtKB-ARBA"/>
</dbReference>
<comment type="cofactor">
    <cofactor evidence="1 5">
        <name>pyridoxal 5'-phosphate</name>
        <dbReference type="ChEBI" id="CHEBI:597326"/>
    </cofactor>
</comment>
<dbReference type="RefSeq" id="WP_114297384.1">
    <property type="nucleotide sequence ID" value="NZ_QPJT01000008.1"/>
</dbReference>
<dbReference type="EMBL" id="QPJT01000008">
    <property type="protein sequence ID" value="RCX17143.1"/>
    <property type="molecule type" value="Genomic_DNA"/>
</dbReference>
<dbReference type="InterPro" id="IPR018300">
    <property type="entry name" value="Aminotrans_IV_CS"/>
</dbReference>
<dbReference type="InterPro" id="IPR043132">
    <property type="entry name" value="BCAT-like_C"/>
</dbReference>
<keyword evidence="6" id="KW-0808">Transferase</keyword>
<dbReference type="SUPFAM" id="SSF56752">
    <property type="entry name" value="D-aminoacid aminotransferase-like PLP-dependent enzymes"/>
    <property type="match status" value="1"/>
</dbReference>
<dbReference type="OrthoDB" id="9805628at2"/>
<evidence type="ECO:0000256" key="5">
    <source>
        <dbReference type="RuleBase" id="RU004516"/>
    </source>
</evidence>
<dbReference type="InterPro" id="IPR050571">
    <property type="entry name" value="Class-IV_PLP-Dep_Aminotrnsfr"/>
</dbReference>
<dbReference type="GO" id="GO:0008483">
    <property type="term" value="F:transaminase activity"/>
    <property type="evidence" value="ECO:0007669"/>
    <property type="project" value="UniProtKB-KW"/>
</dbReference>
<reference evidence="6 7" key="1">
    <citation type="submission" date="2018-07" db="EMBL/GenBank/DDBJ databases">
        <title>Genomic Encyclopedia of Type Strains, Phase IV (KMG-IV): sequencing the most valuable type-strain genomes for metagenomic binning, comparative biology and taxonomic classification.</title>
        <authorList>
            <person name="Goeker M."/>
        </authorList>
    </citation>
    <scope>NUCLEOTIDE SEQUENCE [LARGE SCALE GENOMIC DNA]</scope>
    <source>
        <strain evidence="6 7">DSM 27016</strain>
    </source>
</reference>
<dbReference type="InterPro" id="IPR043131">
    <property type="entry name" value="BCAT-like_N"/>
</dbReference>
<keyword evidence="3 5" id="KW-0663">Pyridoxal phosphate</keyword>
<evidence type="ECO:0000256" key="2">
    <source>
        <dbReference type="ARBA" id="ARBA00009320"/>
    </source>
</evidence>
<comment type="similarity">
    <text evidence="2 4">Belongs to the class-IV pyridoxal-phosphate-dependent aminotransferase family.</text>
</comment>
<dbReference type="Proteomes" id="UP000253034">
    <property type="component" value="Unassembled WGS sequence"/>
</dbReference>